<dbReference type="AlphaFoldDB" id="A0A4Y2VE45"/>
<organism evidence="1 2">
    <name type="scientific">Araneus ventricosus</name>
    <name type="common">Orbweaver spider</name>
    <name type="synonym">Epeira ventricosa</name>
    <dbReference type="NCBI Taxonomy" id="182803"/>
    <lineage>
        <taxon>Eukaryota</taxon>
        <taxon>Metazoa</taxon>
        <taxon>Ecdysozoa</taxon>
        <taxon>Arthropoda</taxon>
        <taxon>Chelicerata</taxon>
        <taxon>Arachnida</taxon>
        <taxon>Araneae</taxon>
        <taxon>Araneomorphae</taxon>
        <taxon>Entelegynae</taxon>
        <taxon>Araneoidea</taxon>
        <taxon>Araneidae</taxon>
        <taxon>Araneus</taxon>
    </lineage>
</organism>
<protein>
    <submittedName>
        <fullName evidence="1">Uncharacterized protein</fullName>
    </submittedName>
</protein>
<comment type="caution">
    <text evidence="1">The sequence shown here is derived from an EMBL/GenBank/DDBJ whole genome shotgun (WGS) entry which is preliminary data.</text>
</comment>
<proteinExistence type="predicted"/>
<dbReference type="EMBL" id="BGPR01046620">
    <property type="protein sequence ID" value="GBO23555.1"/>
    <property type="molecule type" value="Genomic_DNA"/>
</dbReference>
<gene>
    <name evidence="1" type="ORF">AVEN_175348_1</name>
</gene>
<name>A0A4Y2VE45_ARAVE</name>
<evidence type="ECO:0000313" key="2">
    <source>
        <dbReference type="Proteomes" id="UP000499080"/>
    </source>
</evidence>
<sequence>MKTRLPATATVCERYNVSNRASSAITSAVLQDFGIISEVDTSHLVDENKVRRERLLKRSELQLHSNEK</sequence>
<evidence type="ECO:0000313" key="1">
    <source>
        <dbReference type="EMBL" id="GBO23555.1"/>
    </source>
</evidence>
<dbReference type="Proteomes" id="UP000499080">
    <property type="component" value="Unassembled WGS sequence"/>
</dbReference>
<dbReference type="OrthoDB" id="6778712at2759"/>
<keyword evidence="2" id="KW-1185">Reference proteome</keyword>
<feature type="non-terminal residue" evidence="1">
    <location>
        <position position="68"/>
    </location>
</feature>
<accession>A0A4Y2VE45</accession>
<reference evidence="1 2" key="1">
    <citation type="journal article" date="2019" name="Sci. Rep.">
        <title>Orb-weaving spider Araneus ventricosus genome elucidates the spidroin gene catalogue.</title>
        <authorList>
            <person name="Kono N."/>
            <person name="Nakamura H."/>
            <person name="Ohtoshi R."/>
            <person name="Moran D.A.P."/>
            <person name="Shinohara A."/>
            <person name="Yoshida Y."/>
            <person name="Fujiwara M."/>
            <person name="Mori M."/>
            <person name="Tomita M."/>
            <person name="Arakawa K."/>
        </authorList>
    </citation>
    <scope>NUCLEOTIDE SEQUENCE [LARGE SCALE GENOMIC DNA]</scope>
</reference>